<dbReference type="EMBL" id="CP046244">
    <property type="protein sequence ID" value="QGP91027.1"/>
    <property type="molecule type" value="Genomic_DNA"/>
</dbReference>
<dbReference type="PANTHER" id="PTHR34584">
    <property type="entry name" value="NA(+)/H(+) ANTIPORTER SUBUNIT E1"/>
    <property type="match status" value="1"/>
</dbReference>
<dbReference type="PANTHER" id="PTHR34584:SF1">
    <property type="entry name" value="NA(+)_H(+) ANTIPORTER SUBUNIT E1"/>
    <property type="match status" value="1"/>
</dbReference>
<gene>
    <name evidence="9" type="ORF">MGLY_03510</name>
</gene>
<comment type="subcellular location">
    <subcellularLocation>
        <location evidence="1">Cell membrane</location>
        <topology evidence="1">Multi-pass membrane protein</topology>
    </subcellularLocation>
</comment>
<dbReference type="OrthoDB" id="9800498at2"/>
<keyword evidence="10" id="KW-1185">Reference proteome</keyword>
<evidence type="ECO:0000313" key="10">
    <source>
        <dbReference type="Proteomes" id="UP000425916"/>
    </source>
</evidence>
<evidence type="ECO:0000256" key="2">
    <source>
        <dbReference type="ARBA" id="ARBA00006228"/>
    </source>
</evidence>
<keyword evidence="7 8" id="KW-0472">Membrane</keyword>
<feature type="transmembrane region" description="Helical" evidence="8">
    <location>
        <begin position="42"/>
        <end position="61"/>
    </location>
</feature>
<keyword evidence="3" id="KW-0050">Antiport</keyword>
<evidence type="ECO:0000256" key="7">
    <source>
        <dbReference type="ARBA" id="ARBA00023136"/>
    </source>
</evidence>
<comment type="similarity">
    <text evidence="2">Belongs to the CPA3 antiporters (TC 2.A.63) subunit E family.</text>
</comment>
<organism evidence="9 10">
    <name type="scientific">Neomoorella glycerini</name>
    <dbReference type="NCBI Taxonomy" id="55779"/>
    <lineage>
        <taxon>Bacteria</taxon>
        <taxon>Bacillati</taxon>
        <taxon>Bacillota</taxon>
        <taxon>Clostridia</taxon>
        <taxon>Neomoorellales</taxon>
        <taxon>Neomoorellaceae</taxon>
        <taxon>Neomoorella</taxon>
    </lineage>
</organism>
<dbReference type="InterPro" id="IPR002758">
    <property type="entry name" value="Cation_antiport_E"/>
</dbReference>
<keyword evidence="5 8" id="KW-0812">Transmembrane</keyword>
<evidence type="ECO:0000256" key="8">
    <source>
        <dbReference type="SAM" id="Phobius"/>
    </source>
</evidence>
<evidence type="ECO:0000256" key="6">
    <source>
        <dbReference type="ARBA" id="ARBA00022989"/>
    </source>
</evidence>
<evidence type="ECO:0000256" key="3">
    <source>
        <dbReference type="ARBA" id="ARBA00022449"/>
    </source>
</evidence>
<dbReference type="GO" id="GO:0015297">
    <property type="term" value="F:antiporter activity"/>
    <property type="evidence" value="ECO:0007669"/>
    <property type="project" value="UniProtKB-KW"/>
</dbReference>
<dbReference type="AlphaFoldDB" id="A0A6I5ZN64"/>
<evidence type="ECO:0000256" key="5">
    <source>
        <dbReference type="ARBA" id="ARBA00022692"/>
    </source>
</evidence>
<dbReference type="Proteomes" id="UP000425916">
    <property type="component" value="Chromosome"/>
</dbReference>
<proteinExistence type="inferred from homology"/>
<dbReference type="Pfam" id="PF01899">
    <property type="entry name" value="MNHE"/>
    <property type="match status" value="1"/>
</dbReference>
<dbReference type="GO" id="GO:0008324">
    <property type="term" value="F:monoatomic cation transmembrane transporter activity"/>
    <property type="evidence" value="ECO:0007669"/>
    <property type="project" value="InterPro"/>
</dbReference>
<keyword evidence="3" id="KW-0813">Transport</keyword>
<dbReference type="RefSeq" id="WP_156271460.1">
    <property type="nucleotide sequence ID" value="NZ_CP046244.1"/>
</dbReference>
<keyword evidence="4" id="KW-1003">Cell membrane</keyword>
<protein>
    <submittedName>
        <fullName evidence="9">Na+/H+ ion antiporter subunit</fullName>
    </submittedName>
</protein>
<evidence type="ECO:0000256" key="1">
    <source>
        <dbReference type="ARBA" id="ARBA00004651"/>
    </source>
</evidence>
<keyword evidence="6 8" id="KW-1133">Transmembrane helix</keyword>
<dbReference type="GO" id="GO:0005886">
    <property type="term" value="C:plasma membrane"/>
    <property type="evidence" value="ECO:0007669"/>
    <property type="project" value="UniProtKB-SubCell"/>
</dbReference>
<evidence type="ECO:0000313" key="9">
    <source>
        <dbReference type="EMBL" id="QGP91027.1"/>
    </source>
</evidence>
<sequence length="180" mass="19764">MPTSSPKFIRFTATAVFLWLMWLIFAGAVLPGASIAVLLPEVYTGAAVALVIALLATDFFFTGRVASLLNPLRWGTALLFLLFYLWAEVQSHLQVIYLILHPRLPINPAIVCIPLEAKHEVSLTGVANGITMTPGTLTMDVDRDQGHLYVHWLDASTLVPEMAASAILGPWAKLWQKVVE</sequence>
<reference evidence="9 10" key="1">
    <citation type="submission" date="2019-11" db="EMBL/GenBank/DDBJ databases">
        <title>Genome sequence of Moorella glycerini DSM11254.</title>
        <authorList>
            <person name="Poehlein A."/>
            <person name="Boeer T."/>
            <person name="Daniel R."/>
        </authorList>
    </citation>
    <scope>NUCLEOTIDE SEQUENCE [LARGE SCALE GENOMIC DNA]</scope>
    <source>
        <strain evidence="9 10">DSM 11254</strain>
    </source>
</reference>
<feature type="transmembrane region" description="Helical" evidence="8">
    <location>
        <begin position="68"/>
        <end position="87"/>
    </location>
</feature>
<evidence type="ECO:0000256" key="4">
    <source>
        <dbReference type="ARBA" id="ARBA00022475"/>
    </source>
</evidence>
<feature type="transmembrane region" description="Helical" evidence="8">
    <location>
        <begin position="12"/>
        <end position="36"/>
    </location>
</feature>
<dbReference type="PIRSF" id="PIRSF019239">
    <property type="entry name" value="MrpE"/>
    <property type="match status" value="1"/>
</dbReference>
<accession>A0A6I5ZN64</accession>
<name>A0A6I5ZN64_9FIRM</name>